<keyword evidence="4" id="KW-1185">Reference proteome</keyword>
<evidence type="ECO:0000313" key="3">
    <source>
        <dbReference type="EMBL" id="KAJ5557375.1"/>
    </source>
</evidence>
<feature type="region of interest" description="Disordered" evidence="1">
    <location>
        <begin position="414"/>
        <end position="435"/>
    </location>
</feature>
<dbReference type="InterPro" id="IPR054586">
    <property type="entry name" value="MACPF_1_fungal"/>
</dbReference>
<evidence type="ECO:0000259" key="2">
    <source>
        <dbReference type="Pfam" id="PF22693"/>
    </source>
</evidence>
<evidence type="ECO:0000313" key="4">
    <source>
        <dbReference type="Proteomes" id="UP001220324"/>
    </source>
</evidence>
<feature type="domain" description="MACPF-like" evidence="2">
    <location>
        <begin position="324"/>
        <end position="476"/>
    </location>
</feature>
<proteinExistence type="predicted"/>
<feature type="compositionally biased region" description="Polar residues" evidence="1">
    <location>
        <begin position="414"/>
        <end position="425"/>
    </location>
</feature>
<comment type="caution">
    <text evidence="3">The sequence shown here is derived from an EMBL/GenBank/DDBJ whole genome shotgun (WGS) entry which is preliminary data.</text>
</comment>
<evidence type="ECO:0000256" key="1">
    <source>
        <dbReference type="SAM" id="MobiDB-lite"/>
    </source>
</evidence>
<dbReference type="Proteomes" id="UP001220324">
    <property type="component" value="Unassembled WGS sequence"/>
</dbReference>
<gene>
    <name evidence="3" type="ORF">N7494_001290</name>
</gene>
<accession>A0AAD6GLR4</accession>
<dbReference type="Pfam" id="PF22693">
    <property type="entry name" value="MACPF_1"/>
    <property type="match status" value="1"/>
</dbReference>
<sequence length="719" mass="79133">MSIRLDVNLLDAQDGKAKKTNCVPLKGFAIASKTLADVRKALIDNGGLDASKAGSAFCSITGAKVNDSTSFTDYLDILSDNVEESEEKDAEGEEDNKVTAKNSTVHNVYFKAKDKKSTNSTTDARELIKKELNLKLSDKPELLEASLEKLASSFNRADWVAEANETSVNPADLSEKEWNAVIRNNNLLAAHRLVFSNLGQNTDGVKRVKFRRIERAPYSAFVLKPRQFAPHEILDADVKVEQSFYIPRFTVGDDSYVDAFETQTSTGSAMSRSSFSAVEAEASVEGGAFGFSGAVSGGFSQTENSALSTTSTKEDSAMNITYNFPRVVVYLDQFGLELSEECRKDLAALKDAAALIAFHHKYGHFFATRIELGGRLFSSEKLSAFGKATAAEAAKAMKVSAAASFSSKHVSGSASYSQEDQTNGKSSSSAQSMQSSISWQAQGGDTLLCNNPPAWCPTVAPSHNWRVIKQEDVIPLGDFIGLIPGFENIPERFKTIAEVTRKKEVVSFSLGLQEYQRKDKEKPEYLALHHAWKIKDDVEKALDRGREVEIETGKIYNLKGQNSPVPDAILSIHDNGYPGLSMETSSTEDVFDIEVETVLNQAPTIEFNKRYHIYNRKRKLWLRAFSILVKGETVTMLAAGPKSQATFFEFRDKAREGQMRNGDSCSLMVYGPDGRQKGTIAYALQGDATSIGAMPYSVENEKFLRFTKLSIVEQRNVPT</sequence>
<dbReference type="EMBL" id="JAQIZZ010000001">
    <property type="protein sequence ID" value="KAJ5557375.1"/>
    <property type="molecule type" value="Genomic_DNA"/>
</dbReference>
<dbReference type="AlphaFoldDB" id="A0AAD6GLR4"/>
<protein>
    <recommendedName>
        <fullName evidence="2">MACPF-like domain-containing protein</fullName>
    </recommendedName>
</protein>
<reference evidence="3 4" key="1">
    <citation type="journal article" date="2023" name="IMA Fungus">
        <title>Comparative genomic study of the Penicillium genus elucidates a diverse pangenome and 15 lateral gene transfer events.</title>
        <authorList>
            <person name="Petersen C."/>
            <person name="Sorensen T."/>
            <person name="Nielsen M.R."/>
            <person name="Sondergaard T.E."/>
            <person name="Sorensen J.L."/>
            <person name="Fitzpatrick D.A."/>
            <person name="Frisvad J.C."/>
            <person name="Nielsen K.L."/>
        </authorList>
    </citation>
    <scope>NUCLEOTIDE SEQUENCE [LARGE SCALE GENOMIC DNA]</scope>
    <source>
        <strain evidence="3 4">IBT 35679</strain>
    </source>
</reference>
<name>A0AAD6GLR4_9EURO</name>
<organism evidence="3 4">
    <name type="scientific">Penicillium frequentans</name>
    <dbReference type="NCBI Taxonomy" id="3151616"/>
    <lineage>
        <taxon>Eukaryota</taxon>
        <taxon>Fungi</taxon>
        <taxon>Dikarya</taxon>
        <taxon>Ascomycota</taxon>
        <taxon>Pezizomycotina</taxon>
        <taxon>Eurotiomycetes</taxon>
        <taxon>Eurotiomycetidae</taxon>
        <taxon>Eurotiales</taxon>
        <taxon>Aspergillaceae</taxon>
        <taxon>Penicillium</taxon>
    </lineage>
</organism>
<feature type="compositionally biased region" description="Low complexity" evidence="1">
    <location>
        <begin position="426"/>
        <end position="435"/>
    </location>
</feature>